<feature type="transmembrane region" description="Helical" evidence="1">
    <location>
        <begin position="33"/>
        <end position="53"/>
    </location>
</feature>
<evidence type="ECO:0000313" key="4">
    <source>
        <dbReference type="Proteomes" id="UP000002875"/>
    </source>
</evidence>
<feature type="transmembrane region" description="Helical" evidence="1">
    <location>
        <begin position="106"/>
        <end position="126"/>
    </location>
</feature>
<proteinExistence type="predicted"/>
<dbReference type="SMART" id="SM00850">
    <property type="entry name" value="LytTR"/>
    <property type="match status" value="1"/>
</dbReference>
<dbReference type="Pfam" id="PF04397">
    <property type="entry name" value="LytTR"/>
    <property type="match status" value="1"/>
</dbReference>
<keyword evidence="3" id="KW-0238">DNA-binding</keyword>
<feature type="domain" description="HTH LytTR-type" evidence="2">
    <location>
        <begin position="231"/>
        <end position="295"/>
    </location>
</feature>
<sequence>MKKLSNFTAKILNNFTDSLNKPMATSISSTRGFIISLLVGLFVAIVATGVQPFGLAEFNHESKTLFLAGFGLVAFIGMLIAKFIFPIALPNFYNDQTWTVARQITHLTVSVFVVGILIMFYAQVFAITQFSIVNILVATAISIIPAAVITFIQQGLFHNKFTSNAENITSSLGSINPPASQQLFPVMVFGESGKKLSLVPNQLIYAETSKDSTDFYWQSLMGVEKTTIQTPLSQVEKELAAHPQFVRLHRNFVVNMRGIHKVEGNARGYRLRIARTKHEIPVSRKFHKKLEQLGQ</sequence>
<keyword evidence="1" id="KW-0472">Membrane</keyword>
<dbReference type="InterPro" id="IPR007492">
    <property type="entry name" value="LytTR_DNA-bd_dom"/>
</dbReference>
<evidence type="ECO:0000313" key="3">
    <source>
        <dbReference type="EMBL" id="AFK02662.1"/>
    </source>
</evidence>
<reference evidence="3 4" key="1">
    <citation type="submission" date="2011-07" db="EMBL/GenBank/DDBJ databases">
        <title>The complete genome of chromosome of Emticicia oligotrophica DSM 17448.</title>
        <authorList>
            <consortium name="US DOE Joint Genome Institute (JGI-PGF)"/>
            <person name="Lucas S."/>
            <person name="Han J."/>
            <person name="Lapidus A."/>
            <person name="Bruce D."/>
            <person name="Goodwin L."/>
            <person name="Pitluck S."/>
            <person name="Peters L."/>
            <person name="Kyrpides N."/>
            <person name="Mavromatis K."/>
            <person name="Ivanova N."/>
            <person name="Ovchinnikova G."/>
            <person name="Teshima H."/>
            <person name="Detter J.C."/>
            <person name="Tapia R."/>
            <person name="Han C."/>
            <person name="Land M."/>
            <person name="Hauser L."/>
            <person name="Markowitz V."/>
            <person name="Cheng J.-F."/>
            <person name="Hugenholtz P."/>
            <person name="Woyke T."/>
            <person name="Wu D."/>
            <person name="Tindall B."/>
            <person name="Pomrenke H."/>
            <person name="Brambilla E."/>
            <person name="Klenk H.-P."/>
            <person name="Eisen J.A."/>
        </authorList>
    </citation>
    <scope>NUCLEOTIDE SEQUENCE [LARGE SCALE GENOMIC DNA]</scope>
    <source>
        <strain evidence="3 4">DSM 17448</strain>
    </source>
</reference>
<dbReference type="PROSITE" id="PS50930">
    <property type="entry name" value="HTH_LYTTR"/>
    <property type="match status" value="1"/>
</dbReference>
<name>A0ABM5N069_EMTOG</name>
<keyword evidence="4" id="KW-1185">Reference proteome</keyword>
<dbReference type="RefSeq" id="WP_015028362.1">
    <property type="nucleotide sequence ID" value="NC_018748.1"/>
</dbReference>
<gene>
    <name evidence="3" type="ordered locus">Emtol_1516</name>
</gene>
<keyword evidence="1" id="KW-0812">Transmembrane</keyword>
<dbReference type="Gene3D" id="2.40.50.1020">
    <property type="entry name" value="LytTr DNA-binding domain"/>
    <property type="match status" value="1"/>
</dbReference>
<evidence type="ECO:0000256" key="1">
    <source>
        <dbReference type="SAM" id="Phobius"/>
    </source>
</evidence>
<feature type="transmembrane region" description="Helical" evidence="1">
    <location>
        <begin position="65"/>
        <end position="85"/>
    </location>
</feature>
<dbReference type="GO" id="GO:0003677">
    <property type="term" value="F:DNA binding"/>
    <property type="evidence" value="ECO:0007669"/>
    <property type="project" value="UniProtKB-KW"/>
</dbReference>
<dbReference type="Proteomes" id="UP000002875">
    <property type="component" value="Chromosome"/>
</dbReference>
<organism evidence="3 4">
    <name type="scientific">Emticicia oligotrophica (strain DSM 17448 / CIP 109782 / MTCC 6937 / GPTSA100-15)</name>
    <dbReference type="NCBI Taxonomy" id="929562"/>
    <lineage>
        <taxon>Bacteria</taxon>
        <taxon>Pseudomonadati</taxon>
        <taxon>Bacteroidota</taxon>
        <taxon>Cytophagia</taxon>
        <taxon>Cytophagales</taxon>
        <taxon>Leadbetterellaceae</taxon>
        <taxon>Emticicia</taxon>
    </lineage>
</organism>
<keyword evidence="1" id="KW-1133">Transmembrane helix</keyword>
<accession>A0ABM5N069</accession>
<evidence type="ECO:0000259" key="2">
    <source>
        <dbReference type="PROSITE" id="PS50930"/>
    </source>
</evidence>
<dbReference type="EMBL" id="CP002961">
    <property type="protein sequence ID" value="AFK02662.1"/>
    <property type="molecule type" value="Genomic_DNA"/>
</dbReference>
<protein>
    <submittedName>
        <fullName evidence="3">LytTr DNA-binding region</fullName>
    </submittedName>
</protein>
<feature type="transmembrane region" description="Helical" evidence="1">
    <location>
        <begin position="132"/>
        <end position="152"/>
    </location>
</feature>